<proteinExistence type="predicted"/>
<dbReference type="InterPro" id="IPR049492">
    <property type="entry name" value="BD-FAE-like_dom"/>
</dbReference>
<dbReference type="SUPFAM" id="SSF53474">
    <property type="entry name" value="alpha/beta-Hydrolases"/>
    <property type="match status" value="1"/>
</dbReference>
<dbReference type="PANTHER" id="PTHR48081">
    <property type="entry name" value="AB HYDROLASE SUPERFAMILY PROTEIN C4A8.06C"/>
    <property type="match status" value="1"/>
</dbReference>
<comment type="caution">
    <text evidence="3">The sequence shown here is derived from an EMBL/GenBank/DDBJ whole genome shotgun (WGS) entry which is preliminary data.</text>
</comment>
<evidence type="ECO:0000313" key="4">
    <source>
        <dbReference type="Proteomes" id="UP000004925"/>
    </source>
</evidence>
<dbReference type="Proteomes" id="UP000004925">
    <property type="component" value="Unassembled WGS sequence"/>
</dbReference>
<protein>
    <recommendedName>
        <fullName evidence="2">BD-FAE-like domain-containing protein</fullName>
    </recommendedName>
</protein>
<dbReference type="eggNOG" id="COG0657">
    <property type="taxonomic scope" value="Bacteria"/>
</dbReference>
<dbReference type="GeneID" id="45635821"/>
<dbReference type="RefSeq" id="WP_005898168.1">
    <property type="nucleotide sequence ID" value="NZ_KQ235737.1"/>
</dbReference>
<dbReference type="Gene3D" id="3.40.50.1820">
    <property type="entry name" value="alpha/beta hydrolase"/>
    <property type="match status" value="1"/>
</dbReference>
<evidence type="ECO:0000256" key="1">
    <source>
        <dbReference type="ARBA" id="ARBA00022801"/>
    </source>
</evidence>
<dbReference type="AlphaFoldDB" id="A0A0M1VUR6"/>
<dbReference type="InterPro" id="IPR050300">
    <property type="entry name" value="GDXG_lipolytic_enzyme"/>
</dbReference>
<evidence type="ECO:0000313" key="3">
    <source>
        <dbReference type="EMBL" id="EEO40421.1"/>
    </source>
</evidence>
<dbReference type="PANTHER" id="PTHR48081:SF6">
    <property type="entry name" value="PEPTIDASE S9 PROLYL OLIGOPEPTIDASE CATALYTIC DOMAIN-CONTAINING PROTEIN"/>
    <property type="match status" value="1"/>
</dbReference>
<name>A0A0M1VUR6_FUSVC</name>
<keyword evidence="1" id="KW-0378">Hydrolase</keyword>
<evidence type="ECO:0000259" key="2">
    <source>
        <dbReference type="Pfam" id="PF20434"/>
    </source>
</evidence>
<dbReference type="EMBL" id="ACDE02000019">
    <property type="protein sequence ID" value="EEO40421.1"/>
    <property type="molecule type" value="Genomic_DNA"/>
</dbReference>
<dbReference type="InterPro" id="IPR029058">
    <property type="entry name" value="AB_hydrolase_fold"/>
</dbReference>
<feature type="domain" description="BD-FAE-like" evidence="2">
    <location>
        <begin position="161"/>
        <end position="230"/>
    </location>
</feature>
<dbReference type="Pfam" id="PF20434">
    <property type="entry name" value="BD-FAE"/>
    <property type="match status" value="1"/>
</dbReference>
<gene>
    <name evidence="3" type="ORF">FSCG_01134</name>
</gene>
<sequence>MKKIITIIFLILLIGLEIYAKNVSDINKRKVEMNKNYFVKDTKVSEVINDPAFKGFGRLIFPVNTDYWSGETLKDIRLTWYSHINPDKTVEIVNNLKERVSVGETVFFDIYTEAEKKAEPRKKDTGLFFFKGKPNEKFAICNAGGGFSYVGAIHDSFPHALELSKKGYNAFILIYRPDPILACEDLARATAFVFEHAKELEIDTNAYSLWGGSAGARVVAMLGAYGTSKFGEKDYPKPSAVIIQYTGLSEYSPKDPPTFVCVGDNDYISNWKVMKSRVDNISKMGIDTEFHVYHNLGHGFGLGLGTEAEGWIDKAIKFWEKQM</sequence>
<reference evidence="3 4" key="1">
    <citation type="submission" date="2011-10" db="EMBL/GenBank/DDBJ databases">
        <title>The Genome Sequence of Fusobacterium sp. 4_1_13.</title>
        <authorList>
            <consortium name="The Broad Institute Genome Sequencing Platform"/>
            <person name="Earl A."/>
            <person name="Ward D."/>
            <person name="Feldgarden M."/>
            <person name="Gevers D."/>
            <person name="Strauss J."/>
            <person name="Ambrose C."/>
            <person name="Allen-Vercoe E."/>
            <person name="Young S.K."/>
            <person name="Zeng Q."/>
            <person name="Gargeya S."/>
            <person name="Fitzgerald M."/>
            <person name="Haas B."/>
            <person name="Abouelleil A."/>
            <person name="Alvarado L."/>
            <person name="Arachchi H.M."/>
            <person name="Berlin A."/>
            <person name="Brown A."/>
            <person name="Chapman S.B."/>
            <person name="Chen Z."/>
            <person name="Dunbar C."/>
            <person name="Freedman E."/>
            <person name="Gearin G."/>
            <person name="Goldberg J."/>
            <person name="Griggs A."/>
            <person name="Gujja S."/>
            <person name="Heiman D."/>
            <person name="Howarth C."/>
            <person name="Larson L."/>
            <person name="Lui A."/>
            <person name="MacDonald P.J."/>
            <person name="Montmayeur A."/>
            <person name="Murphy C."/>
            <person name="Neiman D."/>
            <person name="Pearson M."/>
            <person name="Priest M."/>
            <person name="Roberts A."/>
            <person name="Saif S."/>
            <person name="Shea T."/>
            <person name="Shenoy N."/>
            <person name="Sisk P."/>
            <person name="Stolte C."/>
            <person name="Sykes S."/>
            <person name="Wortman J."/>
            <person name="Nusbaum C."/>
            <person name="Birren B."/>
        </authorList>
    </citation>
    <scope>NUCLEOTIDE SEQUENCE [LARGE SCALE GENOMIC DNA]</scope>
    <source>
        <strain evidence="3 4">4_1_13</strain>
    </source>
</reference>
<dbReference type="HOGENOM" id="CLU_061381_0_0_0"/>
<organism evidence="3 4">
    <name type="scientific">Fusobacterium vincentii 4_1_13</name>
    <dbReference type="NCBI Taxonomy" id="469606"/>
    <lineage>
        <taxon>Bacteria</taxon>
        <taxon>Fusobacteriati</taxon>
        <taxon>Fusobacteriota</taxon>
        <taxon>Fusobacteriia</taxon>
        <taxon>Fusobacteriales</taxon>
        <taxon>Fusobacteriaceae</taxon>
        <taxon>Fusobacterium</taxon>
    </lineage>
</organism>
<dbReference type="GO" id="GO:0016787">
    <property type="term" value="F:hydrolase activity"/>
    <property type="evidence" value="ECO:0007669"/>
    <property type="project" value="UniProtKB-KW"/>
</dbReference>
<accession>A0A0M1VUR6</accession>